<reference evidence="6 7" key="1">
    <citation type="submission" date="2024-02" db="EMBL/GenBank/DDBJ databases">
        <authorList>
            <person name="Daric V."/>
            <person name="Darras S."/>
        </authorList>
    </citation>
    <scope>NUCLEOTIDE SEQUENCE [LARGE SCALE GENOMIC DNA]</scope>
</reference>
<evidence type="ECO:0000256" key="4">
    <source>
        <dbReference type="SAM" id="SignalP"/>
    </source>
</evidence>
<proteinExistence type="predicted"/>
<dbReference type="InterPro" id="IPR036056">
    <property type="entry name" value="Fibrinogen-like_C"/>
</dbReference>
<evidence type="ECO:0000256" key="2">
    <source>
        <dbReference type="SAM" id="Coils"/>
    </source>
</evidence>
<evidence type="ECO:0000313" key="6">
    <source>
        <dbReference type="EMBL" id="CAK8692810.1"/>
    </source>
</evidence>
<feature type="chain" id="PRO_5046491579" description="Fibrinogen C-terminal domain-containing protein" evidence="4">
    <location>
        <begin position="21"/>
        <end position="314"/>
    </location>
</feature>
<keyword evidence="2" id="KW-0175">Coiled coil</keyword>
<evidence type="ECO:0000259" key="5">
    <source>
        <dbReference type="PROSITE" id="PS51406"/>
    </source>
</evidence>
<keyword evidence="1" id="KW-1015">Disulfide bond</keyword>
<evidence type="ECO:0000313" key="7">
    <source>
        <dbReference type="Proteomes" id="UP001642483"/>
    </source>
</evidence>
<dbReference type="Pfam" id="PF00147">
    <property type="entry name" value="Fibrinogen_C"/>
    <property type="match status" value="1"/>
</dbReference>
<dbReference type="SUPFAM" id="SSF56496">
    <property type="entry name" value="Fibrinogen C-terminal domain-like"/>
    <property type="match status" value="1"/>
</dbReference>
<accession>A0ABP0GM49</accession>
<dbReference type="PANTHER" id="PTHR19143:SF458">
    <property type="entry name" value="FIBRINOGEN C-TERMINAL DOMAIN-CONTAINING PROTEIN-RELATED"/>
    <property type="match status" value="1"/>
</dbReference>
<gene>
    <name evidence="6" type="ORF">CVLEPA_LOCUS26049</name>
</gene>
<dbReference type="PROSITE" id="PS00514">
    <property type="entry name" value="FIBRINOGEN_C_1"/>
    <property type="match status" value="1"/>
</dbReference>
<feature type="coiled-coil region" evidence="2">
    <location>
        <begin position="70"/>
        <end position="97"/>
    </location>
</feature>
<dbReference type="PROSITE" id="PS51406">
    <property type="entry name" value="FIBRINOGEN_C_2"/>
    <property type="match status" value="1"/>
</dbReference>
<dbReference type="SMART" id="SM00186">
    <property type="entry name" value="FBG"/>
    <property type="match status" value="1"/>
</dbReference>
<keyword evidence="7" id="KW-1185">Reference proteome</keyword>
<dbReference type="CDD" id="cd00087">
    <property type="entry name" value="FReD"/>
    <property type="match status" value="1"/>
</dbReference>
<evidence type="ECO:0000256" key="1">
    <source>
        <dbReference type="ARBA" id="ARBA00023157"/>
    </source>
</evidence>
<protein>
    <recommendedName>
        <fullName evidence="5">Fibrinogen C-terminal domain-containing protein</fullName>
    </recommendedName>
</protein>
<feature type="region of interest" description="Disordered" evidence="3">
    <location>
        <begin position="32"/>
        <end position="70"/>
    </location>
</feature>
<feature type="compositionally biased region" description="Basic and acidic residues" evidence="3">
    <location>
        <begin position="55"/>
        <end position="66"/>
    </location>
</feature>
<dbReference type="InterPro" id="IPR050373">
    <property type="entry name" value="Fibrinogen_C-term_domain"/>
</dbReference>
<feature type="signal peptide" evidence="4">
    <location>
        <begin position="1"/>
        <end position="20"/>
    </location>
</feature>
<dbReference type="InterPro" id="IPR014716">
    <property type="entry name" value="Fibrinogen_a/b/g_C_1"/>
</dbReference>
<name>A0ABP0GM49_CLALP</name>
<dbReference type="EMBL" id="CAWYQH010000130">
    <property type="protein sequence ID" value="CAK8692810.1"/>
    <property type="molecule type" value="Genomic_DNA"/>
</dbReference>
<feature type="domain" description="Fibrinogen C-terminal" evidence="5">
    <location>
        <begin position="100"/>
        <end position="314"/>
    </location>
</feature>
<evidence type="ECO:0000256" key="3">
    <source>
        <dbReference type="SAM" id="MobiDB-lite"/>
    </source>
</evidence>
<dbReference type="InterPro" id="IPR002181">
    <property type="entry name" value="Fibrinogen_a/b/g_C_dom"/>
</dbReference>
<comment type="caution">
    <text evidence="6">The sequence shown here is derived from an EMBL/GenBank/DDBJ whole genome shotgun (WGS) entry which is preliminary data.</text>
</comment>
<dbReference type="Gene3D" id="3.90.215.10">
    <property type="entry name" value="Gamma Fibrinogen, chain A, domain 1"/>
    <property type="match status" value="1"/>
</dbReference>
<dbReference type="Proteomes" id="UP001642483">
    <property type="component" value="Unassembled WGS sequence"/>
</dbReference>
<organism evidence="6 7">
    <name type="scientific">Clavelina lepadiformis</name>
    <name type="common">Light-bulb sea squirt</name>
    <name type="synonym">Ascidia lepadiformis</name>
    <dbReference type="NCBI Taxonomy" id="159417"/>
    <lineage>
        <taxon>Eukaryota</taxon>
        <taxon>Metazoa</taxon>
        <taxon>Chordata</taxon>
        <taxon>Tunicata</taxon>
        <taxon>Ascidiacea</taxon>
        <taxon>Aplousobranchia</taxon>
        <taxon>Clavelinidae</taxon>
        <taxon>Clavelina</taxon>
    </lineage>
</organism>
<dbReference type="InterPro" id="IPR020837">
    <property type="entry name" value="Fibrinogen_CS"/>
</dbReference>
<keyword evidence="4" id="KW-0732">Signal</keyword>
<dbReference type="PANTHER" id="PTHR19143">
    <property type="entry name" value="FIBRINOGEN/TENASCIN/ANGIOPOEITIN"/>
    <property type="match status" value="1"/>
</dbReference>
<sequence>MMSTLQFAVINFLFFTAIQGTRQVTLTCGDDDNLGERGLPGAPGKKGPVGIPGDRGVKGDKGDKGEPGASDTWMQEFRKLQMRITDLEDQLTNKIDQRIFNLTRASVDCQHLFERGMTTSGVKNVVINGKAREVYCDMETENGGWLVFHRRFDGSENFYRNWEDYQRGFGRVDSEYWLGLNDLHQLTKNGNYRLRVDIEDFENNRAFAEYSSFKVGSEDSNYLLTATGYSGNAGDALQHHNGLPFSTKDRDLDRYSGNCATSYEGAWWYNACHSANLNGLYLTGGQITAKGMVWHPWKTSHYSLKKAEMKIKPN</sequence>